<feature type="domain" description="Disease resistance protein winged helix" evidence="9">
    <location>
        <begin position="380"/>
        <end position="452"/>
    </location>
</feature>
<organism evidence="11">
    <name type="scientific">Brachypodium distachyon</name>
    <name type="common">Purple false brome</name>
    <name type="synonym">Trachynia distachya</name>
    <dbReference type="NCBI Taxonomy" id="15368"/>
    <lineage>
        <taxon>Eukaryota</taxon>
        <taxon>Viridiplantae</taxon>
        <taxon>Streptophyta</taxon>
        <taxon>Embryophyta</taxon>
        <taxon>Tracheophyta</taxon>
        <taxon>Spermatophyta</taxon>
        <taxon>Magnoliopsida</taxon>
        <taxon>Liliopsida</taxon>
        <taxon>Poales</taxon>
        <taxon>Poaceae</taxon>
        <taxon>BOP clade</taxon>
        <taxon>Pooideae</taxon>
        <taxon>Stipodae</taxon>
        <taxon>Brachypodieae</taxon>
        <taxon>Brachypodium</taxon>
    </lineage>
</organism>
<keyword evidence="13" id="KW-1185">Reference proteome</keyword>
<name>A0A0Q3N592_BRADI</name>
<keyword evidence="5" id="KW-0611">Plant defense</keyword>
<dbReference type="InterPro" id="IPR044974">
    <property type="entry name" value="Disease_R_plants"/>
</dbReference>
<feature type="domain" description="NB-ARC" evidence="7">
    <location>
        <begin position="239"/>
        <end position="315"/>
    </location>
</feature>
<dbReference type="Proteomes" id="UP000008810">
    <property type="component" value="Chromosome 1"/>
</dbReference>
<dbReference type="OrthoDB" id="762143at2759"/>
<dbReference type="CDD" id="cd14798">
    <property type="entry name" value="RX-CC_like"/>
    <property type="match status" value="1"/>
</dbReference>
<evidence type="ECO:0000256" key="5">
    <source>
        <dbReference type="ARBA" id="ARBA00022821"/>
    </source>
</evidence>
<evidence type="ECO:0000256" key="1">
    <source>
        <dbReference type="ARBA" id="ARBA00008894"/>
    </source>
</evidence>
<dbReference type="Gene3D" id="1.20.5.4130">
    <property type="match status" value="1"/>
</dbReference>
<feature type="domain" description="Disease resistance N-terminal" evidence="8">
    <location>
        <begin position="12"/>
        <end position="90"/>
    </location>
</feature>
<dbReference type="GO" id="GO:0098542">
    <property type="term" value="P:defense response to other organism"/>
    <property type="evidence" value="ECO:0000318"/>
    <property type="project" value="GO_Central"/>
</dbReference>
<dbReference type="InterPro" id="IPR058922">
    <property type="entry name" value="WHD_DRP"/>
</dbReference>
<proteinExistence type="inferred from homology"/>
<dbReference type="InterPro" id="IPR002182">
    <property type="entry name" value="NB-ARC"/>
</dbReference>
<dbReference type="PANTHER" id="PTHR23155:SF1095">
    <property type="entry name" value="OS05G0250700 PROTEIN"/>
    <property type="match status" value="1"/>
</dbReference>
<dbReference type="AlphaFoldDB" id="A0A0Q3N592"/>
<evidence type="ECO:0000256" key="6">
    <source>
        <dbReference type="ARBA" id="ARBA00023054"/>
    </source>
</evidence>
<evidence type="ECO:0000313" key="12">
    <source>
        <dbReference type="EnsemblPlants" id="KQK11878"/>
    </source>
</evidence>
<dbReference type="Pfam" id="PF23598">
    <property type="entry name" value="LRR_14"/>
    <property type="match status" value="1"/>
</dbReference>
<dbReference type="InterPro" id="IPR027417">
    <property type="entry name" value="P-loop_NTPase"/>
</dbReference>
<evidence type="ECO:0000256" key="2">
    <source>
        <dbReference type="ARBA" id="ARBA00022614"/>
    </source>
</evidence>
<reference evidence="11" key="2">
    <citation type="submission" date="2017-06" db="EMBL/GenBank/DDBJ databases">
        <title>WGS assembly of Brachypodium distachyon.</title>
        <authorList>
            <consortium name="The International Brachypodium Initiative"/>
            <person name="Lucas S."/>
            <person name="Harmon-Smith M."/>
            <person name="Lail K."/>
            <person name="Tice H."/>
            <person name="Grimwood J."/>
            <person name="Bruce D."/>
            <person name="Barry K."/>
            <person name="Shu S."/>
            <person name="Lindquist E."/>
            <person name="Wang M."/>
            <person name="Pitluck S."/>
            <person name="Vogel J.P."/>
            <person name="Garvin D.F."/>
            <person name="Mockler T.C."/>
            <person name="Schmutz J."/>
            <person name="Rokhsar D."/>
            <person name="Bevan M.W."/>
        </authorList>
    </citation>
    <scope>NUCLEOTIDE SEQUENCE</scope>
    <source>
        <strain evidence="11">Bd21</strain>
    </source>
</reference>
<dbReference type="InterPro" id="IPR032675">
    <property type="entry name" value="LRR_dom_sf"/>
</dbReference>
<evidence type="ECO:0000313" key="13">
    <source>
        <dbReference type="Proteomes" id="UP000008810"/>
    </source>
</evidence>
<dbReference type="Gene3D" id="3.80.10.10">
    <property type="entry name" value="Ribonuclease Inhibitor"/>
    <property type="match status" value="1"/>
</dbReference>
<dbReference type="InterPro" id="IPR055414">
    <property type="entry name" value="LRR_R13L4/SHOC2-like"/>
</dbReference>
<dbReference type="Pfam" id="PF00931">
    <property type="entry name" value="NB-ARC"/>
    <property type="match status" value="1"/>
</dbReference>
<reference evidence="11 12" key="1">
    <citation type="journal article" date="2010" name="Nature">
        <title>Genome sequencing and analysis of the model grass Brachypodium distachyon.</title>
        <authorList>
            <consortium name="International Brachypodium Initiative"/>
        </authorList>
    </citation>
    <scope>NUCLEOTIDE SEQUENCE [LARGE SCALE GENOMIC DNA]</scope>
    <source>
        <strain evidence="11 12">Bd21</strain>
    </source>
</reference>
<reference evidence="12" key="3">
    <citation type="submission" date="2018-08" db="UniProtKB">
        <authorList>
            <consortium name="EnsemblPlants"/>
        </authorList>
    </citation>
    <scope>IDENTIFICATION</scope>
    <source>
        <strain evidence="12">cv. Bd21</strain>
    </source>
</reference>
<gene>
    <name evidence="11" type="ORF">BRADI_1g00278v3</name>
</gene>
<dbReference type="SUPFAM" id="SSF52540">
    <property type="entry name" value="P-loop containing nucleoside triphosphate hydrolases"/>
    <property type="match status" value="1"/>
</dbReference>
<dbReference type="EMBL" id="CM000880">
    <property type="protein sequence ID" value="KQK11878.1"/>
    <property type="molecule type" value="Genomic_DNA"/>
</dbReference>
<evidence type="ECO:0000259" key="8">
    <source>
        <dbReference type="Pfam" id="PF18052"/>
    </source>
</evidence>
<evidence type="ECO:0000256" key="3">
    <source>
        <dbReference type="ARBA" id="ARBA00022737"/>
    </source>
</evidence>
<evidence type="ECO:0000259" key="9">
    <source>
        <dbReference type="Pfam" id="PF23559"/>
    </source>
</evidence>
<dbReference type="Pfam" id="PF23559">
    <property type="entry name" value="WHD_DRP"/>
    <property type="match status" value="1"/>
</dbReference>
<dbReference type="InterPro" id="IPR041118">
    <property type="entry name" value="Rx_N"/>
</dbReference>
<dbReference type="Pfam" id="PF18052">
    <property type="entry name" value="Rx_N"/>
    <property type="match status" value="1"/>
</dbReference>
<evidence type="ECO:0000259" key="7">
    <source>
        <dbReference type="Pfam" id="PF00931"/>
    </source>
</evidence>
<keyword evidence="4" id="KW-0547">Nucleotide-binding</keyword>
<evidence type="ECO:0000313" key="11">
    <source>
        <dbReference type="EMBL" id="KQK11878.1"/>
    </source>
</evidence>
<evidence type="ECO:0008006" key="14">
    <source>
        <dbReference type="Google" id="ProtNLM"/>
    </source>
</evidence>
<keyword evidence="6" id="KW-0175">Coiled coil</keyword>
<sequence length="1003" mass="113224">MAMVLDAFASYMQSMLAKMAAEEVHLLLGVSVEIDKMGDKLKDLKNFLADADRRNITNKSVQEWVGLLKRAMYDATDILDLCQLKAMERGTSSVDVRCLNPLLFCIQNPFHAHDIGSRMKRLNKRLDSIKEQSAAFGFINLGSYEDRCWNMHASRPGNRSRETSGELDRSGLVGEKIEEDTKALVEILLTEKEGYNKIMVVAIVGVGGISKTTLAKKVELLKTAITLAGGDRHGQNALAVLQPALTTALTGKKLLLVMDDAWSHKAWGDVFETNLACAAAQGSRILVTTRDERLRPYHRVDKLNDEDAWSLLKKQETMSICVSSGPTLLKINNIYALGPQTPKQQTIVSEMPEELNYAIYISYEDLPPSVKQCFLYYSLLPKNAVFHKSCIIGMWISEGFLHETLDDLEELGSRYYNEYVFYTIMILRNLIQPNIEYVDQNVCSMHDVVRAFAQFVVRDEALAAHSGQSGLISKLRSELSESHELDWSSLHAQKTLRTLISVGHINMNLRDSFIDFPCLRTLHTDYTNVALLVKSLDELKHLRYMSVERSDISSLPDKIGNMKFLQYISLEGCEQFVKVPHSIVKLGKLRCLIFRETCINWIPRGFCALTNLRALHGFPALVDGDWSSLEELGPLSLLRALGLEVLENVSAAATSSATKVRLGEKVHLTYLRLSCSSRLGDDGLIKAGEGVSEEEDRQIEEVFDELCTPPTLDRLEIVGYFGQRLSRWMMSTSASSLQSLRILMVEDLACCTEMPDGLSQLPCLQFIQIFRAPSIKRVGPEFLQPCCHLSPRPSQATVAFPRLHEMNLSGMGEWEEWEWEEQMQAFPVLEELLLDNCKLRRLPPGLAFQAKALKQLYIQHVHFLENLVYVVDLEVHQSPDLERITNLPKLQKLVIVKCPKLKVLEGVCALQRLVLEDYEMETLPEYMRGINLSHFQLDSCLALLTSIATGQPGPEWDKFSHVQNVKAYANDGPNNPRKWYVLYAKDPYNLETNVNLSFMSTGK</sequence>
<dbReference type="Gramene" id="KQK11878">
    <property type="protein sequence ID" value="KQK11878"/>
    <property type="gene ID" value="BRADI_1g00278v3"/>
</dbReference>
<evidence type="ECO:0000259" key="10">
    <source>
        <dbReference type="Pfam" id="PF23598"/>
    </source>
</evidence>
<dbReference type="GO" id="GO:0043531">
    <property type="term" value="F:ADP binding"/>
    <property type="evidence" value="ECO:0007669"/>
    <property type="project" value="InterPro"/>
</dbReference>
<evidence type="ECO:0000256" key="4">
    <source>
        <dbReference type="ARBA" id="ARBA00022741"/>
    </source>
</evidence>
<feature type="domain" description="Disease resistance R13L4/SHOC-2-like LRR" evidence="10">
    <location>
        <begin position="497"/>
        <end position="874"/>
    </location>
</feature>
<keyword evidence="2" id="KW-0433">Leucine-rich repeat</keyword>
<dbReference type="PANTHER" id="PTHR23155">
    <property type="entry name" value="DISEASE RESISTANCE PROTEIN RP"/>
    <property type="match status" value="1"/>
</dbReference>
<dbReference type="Gene3D" id="3.40.50.300">
    <property type="entry name" value="P-loop containing nucleotide triphosphate hydrolases"/>
    <property type="match status" value="1"/>
</dbReference>
<accession>A0A0Q3N592</accession>
<dbReference type="InterPro" id="IPR036388">
    <property type="entry name" value="WH-like_DNA-bd_sf"/>
</dbReference>
<comment type="similarity">
    <text evidence="1">Belongs to the disease resistance NB-LRR family.</text>
</comment>
<dbReference type="InterPro" id="IPR038005">
    <property type="entry name" value="RX-like_CC"/>
</dbReference>
<dbReference type="STRING" id="15368.A0A0Q3N592"/>
<dbReference type="SUPFAM" id="SSF52058">
    <property type="entry name" value="L domain-like"/>
    <property type="match status" value="1"/>
</dbReference>
<keyword evidence="3" id="KW-0677">Repeat</keyword>
<protein>
    <recommendedName>
        <fullName evidence="14">Rx N-terminal domain-containing protein</fullName>
    </recommendedName>
</protein>
<dbReference type="EnsemblPlants" id="KQK11878">
    <property type="protein sequence ID" value="KQK11878"/>
    <property type="gene ID" value="BRADI_1g00278v3"/>
</dbReference>
<dbReference type="InParanoid" id="A0A0Q3N592"/>
<dbReference type="Gene3D" id="1.10.10.10">
    <property type="entry name" value="Winged helix-like DNA-binding domain superfamily/Winged helix DNA-binding domain"/>
    <property type="match status" value="1"/>
</dbReference>